<reference evidence="2" key="2">
    <citation type="journal article" date="2013" name="PLoS Genet.">
        <title>Comparative genome structure, secondary metabolite, and effector coding capacity across Cochliobolus pathogens.</title>
        <authorList>
            <person name="Condon B.J."/>
            <person name="Leng Y."/>
            <person name="Wu D."/>
            <person name="Bushley K.E."/>
            <person name="Ohm R.A."/>
            <person name="Otillar R."/>
            <person name="Martin J."/>
            <person name="Schackwitz W."/>
            <person name="Grimwood J."/>
            <person name="MohdZainudin N."/>
            <person name="Xue C."/>
            <person name="Wang R."/>
            <person name="Manning V.A."/>
            <person name="Dhillon B."/>
            <person name="Tu Z.J."/>
            <person name="Steffenson B.J."/>
            <person name="Salamov A."/>
            <person name="Sun H."/>
            <person name="Lowry S."/>
            <person name="LaButti K."/>
            <person name="Han J."/>
            <person name="Copeland A."/>
            <person name="Lindquist E."/>
            <person name="Barry K."/>
            <person name="Schmutz J."/>
            <person name="Baker S.E."/>
            <person name="Ciuffetti L.M."/>
            <person name="Grigoriev I.V."/>
            <person name="Zhong S."/>
            <person name="Turgeon B.G."/>
        </authorList>
    </citation>
    <scope>NUCLEOTIDE SEQUENCE [LARGE SCALE GENOMIC DNA]</scope>
    <source>
        <strain evidence="2">ND90Pr / ATCC 201652</strain>
    </source>
</reference>
<dbReference type="CDD" id="cd05233">
    <property type="entry name" value="SDR_c"/>
    <property type="match status" value="1"/>
</dbReference>
<dbReference type="AlphaFoldDB" id="M2TJL8"/>
<dbReference type="Gene3D" id="3.40.50.720">
    <property type="entry name" value="NAD(P)-binding Rossmann-like Domain"/>
    <property type="match status" value="1"/>
</dbReference>
<dbReference type="EMBL" id="KB445638">
    <property type="protein sequence ID" value="EMD68897.1"/>
    <property type="molecule type" value="Genomic_DNA"/>
</dbReference>
<proteinExistence type="predicted"/>
<dbReference type="Pfam" id="PF00106">
    <property type="entry name" value="adh_short"/>
    <property type="match status" value="1"/>
</dbReference>
<keyword evidence="2" id="KW-1185">Reference proteome</keyword>
<organism evidence="1 2">
    <name type="scientific">Cochliobolus sativus (strain ND90Pr / ATCC 201652)</name>
    <name type="common">Common root rot and spot blotch fungus</name>
    <name type="synonym">Bipolaris sorokiniana</name>
    <dbReference type="NCBI Taxonomy" id="665912"/>
    <lineage>
        <taxon>Eukaryota</taxon>
        <taxon>Fungi</taxon>
        <taxon>Dikarya</taxon>
        <taxon>Ascomycota</taxon>
        <taxon>Pezizomycotina</taxon>
        <taxon>Dothideomycetes</taxon>
        <taxon>Pleosporomycetidae</taxon>
        <taxon>Pleosporales</taxon>
        <taxon>Pleosporineae</taxon>
        <taxon>Pleosporaceae</taxon>
        <taxon>Bipolaris</taxon>
    </lineage>
</organism>
<gene>
    <name evidence="1" type="ORF">COCSADRAFT_196760</name>
</gene>
<dbReference type="Proteomes" id="UP000016934">
    <property type="component" value="Unassembled WGS sequence"/>
</dbReference>
<dbReference type="SUPFAM" id="SSF51735">
    <property type="entry name" value="NAD(P)-binding Rossmann-fold domains"/>
    <property type="match status" value="1"/>
</dbReference>
<protein>
    <submittedName>
        <fullName evidence="1">Uncharacterized protein</fullName>
    </submittedName>
</protein>
<dbReference type="InterPro" id="IPR036291">
    <property type="entry name" value="NAD(P)-bd_dom_sf"/>
</dbReference>
<name>M2TJL8_COCSN</name>
<dbReference type="InterPro" id="IPR002347">
    <property type="entry name" value="SDR_fam"/>
</dbReference>
<dbReference type="KEGG" id="bsc:COCSADRAFT_196760"/>
<accession>M2TJL8</accession>
<evidence type="ECO:0000313" key="2">
    <source>
        <dbReference type="Proteomes" id="UP000016934"/>
    </source>
</evidence>
<dbReference type="RefSeq" id="XP_007696383.1">
    <property type="nucleotide sequence ID" value="XM_007698193.1"/>
</dbReference>
<dbReference type="HOGENOM" id="CLU_2209809_0_0_1"/>
<reference evidence="1 2" key="1">
    <citation type="journal article" date="2012" name="PLoS Pathog.">
        <title>Diverse lifestyles and strategies of plant pathogenesis encoded in the genomes of eighteen Dothideomycetes fungi.</title>
        <authorList>
            <person name="Ohm R.A."/>
            <person name="Feau N."/>
            <person name="Henrissat B."/>
            <person name="Schoch C.L."/>
            <person name="Horwitz B.A."/>
            <person name="Barry K.W."/>
            <person name="Condon B.J."/>
            <person name="Copeland A.C."/>
            <person name="Dhillon B."/>
            <person name="Glaser F."/>
            <person name="Hesse C.N."/>
            <person name="Kosti I."/>
            <person name="LaButti K."/>
            <person name="Lindquist E.A."/>
            <person name="Lucas S."/>
            <person name="Salamov A.A."/>
            <person name="Bradshaw R.E."/>
            <person name="Ciuffetti L."/>
            <person name="Hamelin R.C."/>
            <person name="Kema G.H.J."/>
            <person name="Lawrence C."/>
            <person name="Scott J.A."/>
            <person name="Spatafora J.W."/>
            <person name="Turgeon B.G."/>
            <person name="de Wit P.J.G.M."/>
            <person name="Zhong S."/>
            <person name="Goodwin S.B."/>
            <person name="Grigoriev I.V."/>
        </authorList>
    </citation>
    <scope>NUCLEOTIDE SEQUENCE [LARGE SCALE GENOMIC DNA]</scope>
    <source>
        <strain evidence="2">ND90Pr / ATCC 201652</strain>
    </source>
</reference>
<dbReference type="GeneID" id="19133992"/>
<sequence length="107" mass="11626">MDSESKTGKVILDISTHSRYSRYPTQAIYSSSKLAFTHFIRHIGAEYAHTGLRIQSYHPGGILSDAVRKLGGGGDYPWDDVSLPAGLATWLASPAAAFLNGRFILSN</sequence>
<evidence type="ECO:0000313" key="1">
    <source>
        <dbReference type="EMBL" id="EMD68897.1"/>
    </source>
</evidence>
<dbReference type="OrthoDB" id="1933717at2759"/>